<dbReference type="InterPro" id="IPR032695">
    <property type="entry name" value="Integrin_dom_sf"/>
</dbReference>
<keyword evidence="4" id="KW-0325">Glycoprotein</keyword>
<dbReference type="SUPFAM" id="SSF69179">
    <property type="entry name" value="Integrin domains"/>
    <property type="match status" value="1"/>
</dbReference>
<keyword evidence="5" id="KW-0812">Transmembrane</keyword>
<name>A0A448XCX6_9PLAT</name>
<keyword evidence="3 5" id="KW-0472">Membrane</keyword>
<evidence type="ECO:0000313" key="7">
    <source>
        <dbReference type="Proteomes" id="UP000784294"/>
    </source>
</evidence>
<organism evidence="6 7">
    <name type="scientific">Protopolystoma xenopodis</name>
    <dbReference type="NCBI Taxonomy" id="117903"/>
    <lineage>
        <taxon>Eukaryota</taxon>
        <taxon>Metazoa</taxon>
        <taxon>Spiralia</taxon>
        <taxon>Lophotrochozoa</taxon>
        <taxon>Platyhelminthes</taxon>
        <taxon>Monogenea</taxon>
        <taxon>Polyopisthocotylea</taxon>
        <taxon>Polystomatidea</taxon>
        <taxon>Polystomatidae</taxon>
        <taxon>Protopolystoma</taxon>
    </lineage>
</organism>
<comment type="subcellular location">
    <subcellularLocation>
        <location evidence="1">Membrane</location>
        <topology evidence="1">Single-pass type I membrane protein</topology>
    </subcellularLocation>
</comment>
<evidence type="ECO:0000256" key="2">
    <source>
        <dbReference type="ARBA" id="ARBA00023037"/>
    </source>
</evidence>
<dbReference type="AlphaFoldDB" id="A0A448XCX6"/>
<protein>
    <submittedName>
        <fullName evidence="6">Uncharacterized protein</fullName>
    </submittedName>
</protein>
<proteinExistence type="predicted"/>
<keyword evidence="5" id="KW-1133">Transmembrane helix</keyword>
<gene>
    <name evidence="6" type="ORF">PXEA_LOCUS27180</name>
</gene>
<evidence type="ECO:0000313" key="6">
    <source>
        <dbReference type="EMBL" id="VEL33740.1"/>
    </source>
</evidence>
<dbReference type="EMBL" id="CAAALY010246307">
    <property type="protein sequence ID" value="VEL33740.1"/>
    <property type="molecule type" value="Genomic_DNA"/>
</dbReference>
<evidence type="ECO:0000256" key="3">
    <source>
        <dbReference type="ARBA" id="ARBA00023136"/>
    </source>
</evidence>
<reference evidence="6" key="1">
    <citation type="submission" date="2018-11" db="EMBL/GenBank/DDBJ databases">
        <authorList>
            <consortium name="Pathogen Informatics"/>
        </authorList>
    </citation>
    <scope>NUCLEOTIDE SEQUENCE</scope>
</reference>
<evidence type="ECO:0000256" key="4">
    <source>
        <dbReference type="ARBA" id="ARBA00023180"/>
    </source>
</evidence>
<feature type="transmembrane region" description="Helical" evidence="5">
    <location>
        <begin position="78"/>
        <end position="98"/>
    </location>
</feature>
<dbReference type="GO" id="GO:0016020">
    <property type="term" value="C:membrane"/>
    <property type="evidence" value="ECO:0007669"/>
    <property type="project" value="UniProtKB-SubCell"/>
</dbReference>
<keyword evidence="7" id="KW-1185">Reference proteome</keyword>
<accession>A0A448XCX6</accession>
<dbReference type="OrthoDB" id="6259035at2759"/>
<dbReference type="Gene3D" id="2.60.40.1530">
    <property type="entry name" value="ntegrin, alpha v. Chain A, domain 4"/>
    <property type="match status" value="1"/>
</dbReference>
<comment type="caution">
    <text evidence="6">The sequence shown here is derived from an EMBL/GenBank/DDBJ whole genome shotgun (WGS) entry which is preliminary data.</text>
</comment>
<dbReference type="Proteomes" id="UP000784294">
    <property type="component" value="Unassembled WGS sequence"/>
</dbReference>
<dbReference type="GO" id="GO:0007229">
    <property type="term" value="P:integrin-mediated signaling pathway"/>
    <property type="evidence" value="ECO:0007669"/>
    <property type="project" value="UniProtKB-KW"/>
</dbReference>
<sequence length="319" mass="35777">MQGHGYSIKLLRRDVLLARRICPMWVWPMPSGCRGTLLPIAMSTALGGPVEIAKTPSAVPRGNRISEFILDLHFVMNFFPPLFLTFLILPAILTPISFPPPVLTSRKLYSSELGPKVEHVFLVENRGGPDLTNLKFWLDIPVATSDGDYLVYLADRVRKVVVGGKDLSYREIDLRPICKIDRRREDTVSTSEREQSYFCGDPVYLALVQLMFAKLNRVNSKALIVYEAGSSFNCCAHFFLTQLLWGLLSFDADIDWAASSFGVFTADGHVRGQCVLPDEWNNPLQLMILDLDANKGENCQLFCPVLPQMSDSATYPLKD</sequence>
<keyword evidence="2" id="KW-0401">Integrin</keyword>
<evidence type="ECO:0000256" key="1">
    <source>
        <dbReference type="ARBA" id="ARBA00004479"/>
    </source>
</evidence>
<evidence type="ECO:0000256" key="5">
    <source>
        <dbReference type="SAM" id="Phobius"/>
    </source>
</evidence>